<dbReference type="NCBIfam" id="NF006345">
    <property type="entry name" value="PRK08572.1"/>
    <property type="match status" value="1"/>
</dbReference>
<dbReference type="PANTHER" id="PTHR10744">
    <property type="entry name" value="40S RIBOSOMAL PROTEIN S11 FAMILY MEMBER"/>
    <property type="match status" value="1"/>
</dbReference>
<dbReference type="GO" id="GO:0006412">
    <property type="term" value="P:translation"/>
    <property type="evidence" value="ECO:0007669"/>
    <property type="project" value="UniProtKB-UniRule"/>
</dbReference>
<dbReference type="GO" id="GO:0003735">
    <property type="term" value="F:structural constituent of ribosome"/>
    <property type="evidence" value="ECO:0007669"/>
    <property type="project" value="UniProtKB-UniRule"/>
</dbReference>
<sequence length="111" mass="12794">MRDIGIELNNQPKGEWDGDENCPFYGSLRLRGQIIEGTIAKVGMQKSIIVEREHIRYMQKFERYEKRTRRYAAHLPSCIGDVNVGDSVRIMECRPLSKTITFCVIEAEASE</sequence>
<dbReference type="InterPro" id="IPR019978">
    <property type="entry name" value="Ribosomal_uS17_archaeal"/>
</dbReference>
<dbReference type="PRINTS" id="PR00973">
    <property type="entry name" value="RIBOSOMALS17"/>
</dbReference>
<comment type="similarity">
    <text evidence="1 6 7">Belongs to the universal ribosomal protein uS17 family.</text>
</comment>
<keyword evidence="2 6" id="KW-0699">rRNA-binding</keyword>
<dbReference type="HAMAP" id="MF_01345_A">
    <property type="entry name" value="Ribosomal_uS17_A"/>
    <property type="match status" value="1"/>
</dbReference>
<reference evidence="8" key="1">
    <citation type="journal article" date="2006" name="Nature">
        <title>Proteorhodopsin lateral gene transfer between marine planktonic Bacteria and Archaea.</title>
        <authorList>
            <person name="Frigaard N.U."/>
            <person name="Martinez A."/>
            <person name="Mincer T.J."/>
            <person name="DeLong E.F."/>
        </authorList>
    </citation>
    <scope>NUCLEOTIDE SEQUENCE</scope>
</reference>
<evidence type="ECO:0000256" key="2">
    <source>
        <dbReference type="ARBA" id="ARBA00022730"/>
    </source>
</evidence>
<evidence type="ECO:0000256" key="1">
    <source>
        <dbReference type="ARBA" id="ARBA00010254"/>
    </source>
</evidence>
<dbReference type="AlphaFoldDB" id="Q2QAS1"/>
<comment type="subunit">
    <text evidence="6">Part of the 30S ribosomal subunit.</text>
</comment>
<dbReference type="CDD" id="cd00364">
    <property type="entry name" value="Ribosomal_uS17"/>
    <property type="match status" value="1"/>
</dbReference>
<keyword evidence="3 6" id="KW-0694">RNA-binding</keyword>
<evidence type="ECO:0000256" key="3">
    <source>
        <dbReference type="ARBA" id="ARBA00022884"/>
    </source>
</evidence>
<dbReference type="EMBL" id="DQ156348">
    <property type="protein sequence ID" value="ABA61375.1"/>
    <property type="molecule type" value="Genomic_DNA"/>
</dbReference>
<dbReference type="InterPro" id="IPR000266">
    <property type="entry name" value="Ribosomal_uS17"/>
</dbReference>
<dbReference type="InterPro" id="IPR012340">
    <property type="entry name" value="NA-bd_OB-fold"/>
</dbReference>
<name>Q2QAS1_9ARCH</name>
<proteinExistence type="inferred from homology"/>
<dbReference type="PROSITE" id="PS00056">
    <property type="entry name" value="RIBOSOMAL_S17"/>
    <property type="match status" value="1"/>
</dbReference>
<evidence type="ECO:0000256" key="6">
    <source>
        <dbReference type="HAMAP-Rule" id="MF_01345"/>
    </source>
</evidence>
<organism evidence="8">
    <name type="scientific">uncultured marine group II euryarchaeote HF70_59C08</name>
    <dbReference type="NCBI Taxonomy" id="347540"/>
    <lineage>
        <taxon>Archaea</taxon>
        <taxon>Methanobacteriati</taxon>
        <taxon>Thermoplasmatota</taxon>
        <taxon>Candidatus Poseidoniia</taxon>
        <taxon>Candidatus Poseidoniales</taxon>
        <taxon>environmental samples</taxon>
    </lineage>
</organism>
<dbReference type="NCBIfam" id="TIGR03630">
    <property type="entry name" value="uS17_arch"/>
    <property type="match status" value="1"/>
</dbReference>
<protein>
    <recommendedName>
        <fullName evidence="6">Small ribosomal subunit protein uS17</fullName>
    </recommendedName>
</protein>
<dbReference type="InterPro" id="IPR028333">
    <property type="entry name" value="Ribosomal_uS17_arc/euk"/>
</dbReference>
<dbReference type="PANTHER" id="PTHR10744:SF9">
    <property type="entry name" value="40S RIBOSOMAL PROTEIN S11-RELATED"/>
    <property type="match status" value="1"/>
</dbReference>
<evidence type="ECO:0000313" key="8">
    <source>
        <dbReference type="EMBL" id="ABA61375.1"/>
    </source>
</evidence>
<keyword evidence="4 6" id="KW-0689">Ribosomal protein</keyword>
<dbReference type="InterPro" id="IPR019979">
    <property type="entry name" value="Ribosomal_uS17_CS"/>
</dbReference>
<accession>Q2QAS1</accession>
<evidence type="ECO:0000256" key="4">
    <source>
        <dbReference type="ARBA" id="ARBA00022980"/>
    </source>
</evidence>
<evidence type="ECO:0000256" key="5">
    <source>
        <dbReference type="ARBA" id="ARBA00023274"/>
    </source>
</evidence>
<keyword evidence="5 6" id="KW-0687">Ribonucleoprotein</keyword>
<dbReference type="SUPFAM" id="SSF50249">
    <property type="entry name" value="Nucleic acid-binding proteins"/>
    <property type="match status" value="1"/>
</dbReference>
<comment type="function">
    <text evidence="6">One of the primary rRNA binding proteins, it binds specifically to the 5'-end of 16S ribosomal RNA.</text>
</comment>
<dbReference type="GO" id="GO:0019843">
    <property type="term" value="F:rRNA binding"/>
    <property type="evidence" value="ECO:0007669"/>
    <property type="project" value="UniProtKB-UniRule"/>
</dbReference>
<dbReference type="GO" id="GO:0022627">
    <property type="term" value="C:cytosolic small ribosomal subunit"/>
    <property type="evidence" value="ECO:0007669"/>
    <property type="project" value="UniProtKB-UniRule"/>
</dbReference>
<gene>
    <name evidence="6" type="primary">rps17</name>
</gene>
<dbReference type="Pfam" id="PF00366">
    <property type="entry name" value="Ribosomal_S17"/>
    <property type="match status" value="1"/>
</dbReference>
<evidence type="ECO:0000256" key="7">
    <source>
        <dbReference type="RuleBase" id="RU003872"/>
    </source>
</evidence>
<dbReference type="Gene3D" id="2.40.50.1000">
    <property type="match status" value="1"/>
</dbReference>